<evidence type="ECO:0000259" key="7">
    <source>
        <dbReference type="PROSITE" id="PS51462"/>
    </source>
</evidence>
<protein>
    <recommendedName>
        <fullName evidence="7">Nudix hydrolase domain-containing protein</fullName>
    </recommendedName>
</protein>
<feature type="transmembrane region" description="Helical" evidence="6">
    <location>
        <begin position="215"/>
        <end position="238"/>
    </location>
</feature>
<dbReference type="PANTHER" id="PTHR12992">
    <property type="entry name" value="NUDIX HYDROLASE"/>
    <property type="match status" value="1"/>
</dbReference>
<feature type="transmembrane region" description="Helical" evidence="6">
    <location>
        <begin position="173"/>
        <end position="194"/>
    </location>
</feature>
<dbReference type="SUPFAM" id="SSF144091">
    <property type="entry name" value="Rhomboid-like"/>
    <property type="match status" value="1"/>
</dbReference>
<feature type="domain" description="Nudix hydrolase" evidence="7">
    <location>
        <begin position="462"/>
        <end position="604"/>
    </location>
</feature>
<dbReference type="PANTHER" id="PTHR12992:SF45">
    <property type="entry name" value="NUDIX HYDROLASE DOMAIN-CONTAINING PROTEIN"/>
    <property type="match status" value="1"/>
</dbReference>
<organism evidence="8 9">
    <name type="scientific">Rhizoctonia solani</name>
    <dbReference type="NCBI Taxonomy" id="456999"/>
    <lineage>
        <taxon>Eukaryota</taxon>
        <taxon>Fungi</taxon>
        <taxon>Dikarya</taxon>
        <taxon>Basidiomycota</taxon>
        <taxon>Agaricomycotina</taxon>
        <taxon>Agaricomycetes</taxon>
        <taxon>Cantharellales</taxon>
        <taxon>Ceratobasidiaceae</taxon>
        <taxon>Rhizoctonia</taxon>
    </lineage>
</organism>
<dbReference type="GO" id="GO:0004252">
    <property type="term" value="F:serine-type endopeptidase activity"/>
    <property type="evidence" value="ECO:0007669"/>
    <property type="project" value="InterPro"/>
</dbReference>
<dbReference type="Gene3D" id="3.90.79.10">
    <property type="entry name" value="Nucleoside Triphosphate Pyrophosphohydrolase"/>
    <property type="match status" value="1"/>
</dbReference>
<dbReference type="GO" id="GO:0016020">
    <property type="term" value="C:membrane"/>
    <property type="evidence" value="ECO:0007669"/>
    <property type="project" value="UniProtKB-SubCell"/>
</dbReference>
<dbReference type="SUPFAM" id="SSF55811">
    <property type="entry name" value="Nudix"/>
    <property type="match status" value="1"/>
</dbReference>
<dbReference type="Gene3D" id="1.20.1540.10">
    <property type="entry name" value="Rhomboid-like"/>
    <property type="match status" value="1"/>
</dbReference>
<sequence length="772" mass="84785">MIGGLLRVSRPNVCSNLSRFNGCHNPRRHITSSYHRFFPRRDGHHSHGSSSPWASSTFAEQLTMPSIARPTLFAVGLSGLAYYAAGTATNRDTQYWAERLGAGQWWRGLTLPGSVELQRARLLDLKQRLTEALTTLRDNTTMLPTAARQFITRTAYIAANNWLSAGEGRQASLMITGLCASIFVAWQIPALRGAMRRHFLHDPLSGRHYTMATSIFSHSALMHIAFNSIALLSFGTAANSLLRKQQTSTSSPLPESTSMYHFMAFFLTAGLFSSYVSHIISTRVRLPALLRTLASNSFKIDAIAASGAHGAIAPSLGASGAIYATVTASALAFPDANVSLIFLPFVSLPIGAGVGGMVCLDIIGIIRGWRTFDHWAHLGGASFGIAYYRYGADFWDWAPVIKEIVMPNRTLPKMSETGHSKLKSITGDEIVLKPKSEIALQNLAQYVPSYPSLNDPKRFPRSRQAAVLVALFVGRLGDIYVLLSRRSLALRTYGGDTSLPGGRVEPKDRSIEDTARREAFEEIGLPIDKRRLKLLCILEPFLSGNNLIVTPVVVLIKDQSLKPKLNPPEVDLLFTHPLRAFLYEGPPASLFPLGSHPPSDGAIKAIPKPPLPPSGQDPASNPPTSEKHKSSQKKIFQSRRPRFSTTSYNARGPAAYPPPEQPAVAPYHSFVDVAWGTAREPVRFHRFLTGREEQGVKPIFGLTASILLRTAIVAYSPQKPDFQLEAPNQRSTEERFATAMRTVPLLRDAARAEGLKEWGPWDDGKQVPKSKL</sequence>
<dbReference type="Pfam" id="PF01694">
    <property type="entry name" value="Rhomboid"/>
    <property type="match status" value="1"/>
</dbReference>
<dbReference type="GO" id="GO:0010945">
    <property type="term" value="F:coenzyme A diphosphatase activity"/>
    <property type="evidence" value="ECO:0007669"/>
    <property type="project" value="InterPro"/>
</dbReference>
<keyword evidence="3 6" id="KW-1133">Transmembrane helix</keyword>
<dbReference type="InterPro" id="IPR045121">
    <property type="entry name" value="CoAse"/>
</dbReference>
<accession>A0A8H2W705</accession>
<evidence type="ECO:0000256" key="1">
    <source>
        <dbReference type="ARBA" id="ARBA00004141"/>
    </source>
</evidence>
<dbReference type="InterPro" id="IPR015797">
    <property type="entry name" value="NUDIX_hydrolase-like_dom_sf"/>
</dbReference>
<name>A0A8H2W705_9AGAM</name>
<dbReference type="PROSITE" id="PS51462">
    <property type="entry name" value="NUDIX"/>
    <property type="match status" value="1"/>
</dbReference>
<keyword evidence="2 6" id="KW-0812">Transmembrane</keyword>
<dbReference type="GO" id="GO:0015938">
    <property type="term" value="P:coenzyme A catabolic process"/>
    <property type="evidence" value="ECO:0007669"/>
    <property type="project" value="TreeGrafter"/>
</dbReference>
<evidence type="ECO:0000313" key="8">
    <source>
        <dbReference type="EMBL" id="CAE6341865.1"/>
    </source>
</evidence>
<feature type="region of interest" description="Disordered" evidence="5">
    <location>
        <begin position="593"/>
        <end position="660"/>
    </location>
</feature>
<feature type="transmembrane region" description="Helical" evidence="6">
    <location>
        <begin position="338"/>
        <end position="360"/>
    </location>
</feature>
<gene>
    <name evidence="8" type="ORF">RDB_LOCUS2944</name>
</gene>
<comment type="caution">
    <text evidence="8">The sequence shown here is derived from an EMBL/GenBank/DDBJ whole genome shotgun (WGS) entry which is preliminary data.</text>
</comment>
<evidence type="ECO:0000256" key="6">
    <source>
        <dbReference type="SAM" id="Phobius"/>
    </source>
</evidence>
<dbReference type="InterPro" id="IPR035952">
    <property type="entry name" value="Rhomboid-like_sf"/>
</dbReference>
<dbReference type="AlphaFoldDB" id="A0A8H2W705"/>
<dbReference type="InterPro" id="IPR000086">
    <property type="entry name" value="NUDIX_hydrolase_dom"/>
</dbReference>
<dbReference type="EMBL" id="CAJMWT010000328">
    <property type="protein sequence ID" value="CAE6341865.1"/>
    <property type="molecule type" value="Genomic_DNA"/>
</dbReference>
<feature type="compositionally biased region" description="Basic residues" evidence="5">
    <location>
        <begin position="630"/>
        <end position="642"/>
    </location>
</feature>
<evidence type="ECO:0000256" key="5">
    <source>
        <dbReference type="SAM" id="MobiDB-lite"/>
    </source>
</evidence>
<evidence type="ECO:0000256" key="3">
    <source>
        <dbReference type="ARBA" id="ARBA00022989"/>
    </source>
</evidence>
<feature type="transmembrane region" description="Helical" evidence="6">
    <location>
        <begin position="302"/>
        <end position="326"/>
    </location>
</feature>
<evidence type="ECO:0000313" key="9">
    <source>
        <dbReference type="Proteomes" id="UP000663843"/>
    </source>
</evidence>
<comment type="subcellular location">
    <subcellularLocation>
        <location evidence="1">Membrane</location>
        <topology evidence="1">Multi-pass membrane protein</topology>
    </subcellularLocation>
</comment>
<dbReference type="Pfam" id="PF00293">
    <property type="entry name" value="NUDIX"/>
    <property type="match status" value="1"/>
</dbReference>
<proteinExistence type="predicted"/>
<dbReference type="CDD" id="cd03426">
    <property type="entry name" value="NUDIX_CoAse_Nudt7"/>
    <property type="match status" value="1"/>
</dbReference>
<keyword evidence="4 6" id="KW-0472">Membrane</keyword>
<feature type="transmembrane region" description="Helical" evidence="6">
    <location>
        <begin position="465"/>
        <end position="483"/>
    </location>
</feature>
<reference evidence="8" key="1">
    <citation type="submission" date="2021-01" db="EMBL/GenBank/DDBJ databases">
        <authorList>
            <person name="Kaushik A."/>
        </authorList>
    </citation>
    <scope>NUCLEOTIDE SEQUENCE</scope>
    <source>
        <strain evidence="8">AG2-2IIIB</strain>
    </source>
</reference>
<dbReference type="Proteomes" id="UP000663843">
    <property type="component" value="Unassembled WGS sequence"/>
</dbReference>
<evidence type="ECO:0000256" key="2">
    <source>
        <dbReference type="ARBA" id="ARBA00022692"/>
    </source>
</evidence>
<evidence type="ECO:0000256" key="4">
    <source>
        <dbReference type="ARBA" id="ARBA00023136"/>
    </source>
</evidence>
<feature type="transmembrane region" description="Helical" evidence="6">
    <location>
        <begin position="258"/>
        <end position="281"/>
    </location>
</feature>
<dbReference type="InterPro" id="IPR022764">
    <property type="entry name" value="Peptidase_S54_rhomboid_dom"/>
</dbReference>